<keyword evidence="2 6" id="KW-0812">Transmembrane</keyword>
<dbReference type="InterPro" id="IPR036259">
    <property type="entry name" value="MFS_trans_sf"/>
</dbReference>
<dbReference type="PROSITE" id="PS50850">
    <property type="entry name" value="MFS"/>
    <property type="match status" value="1"/>
</dbReference>
<dbReference type="Proteomes" id="UP000076798">
    <property type="component" value="Unassembled WGS sequence"/>
</dbReference>
<evidence type="ECO:0000256" key="6">
    <source>
        <dbReference type="SAM" id="Phobius"/>
    </source>
</evidence>
<dbReference type="EMBL" id="KV428193">
    <property type="protein sequence ID" value="KZT34229.1"/>
    <property type="molecule type" value="Genomic_DNA"/>
</dbReference>
<dbReference type="PANTHER" id="PTHR24064">
    <property type="entry name" value="SOLUTE CARRIER FAMILY 22 MEMBER"/>
    <property type="match status" value="1"/>
</dbReference>
<evidence type="ECO:0000259" key="7">
    <source>
        <dbReference type="PROSITE" id="PS50850"/>
    </source>
</evidence>
<dbReference type="InterPro" id="IPR005828">
    <property type="entry name" value="MFS_sugar_transport-like"/>
</dbReference>
<dbReference type="InterPro" id="IPR020846">
    <property type="entry name" value="MFS_dom"/>
</dbReference>
<organism evidence="8 9">
    <name type="scientific">Sistotremastrum suecicum HHB10207 ss-3</name>
    <dbReference type="NCBI Taxonomy" id="1314776"/>
    <lineage>
        <taxon>Eukaryota</taxon>
        <taxon>Fungi</taxon>
        <taxon>Dikarya</taxon>
        <taxon>Basidiomycota</taxon>
        <taxon>Agaricomycotina</taxon>
        <taxon>Agaricomycetes</taxon>
        <taxon>Sistotremastrales</taxon>
        <taxon>Sistotremastraceae</taxon>
        <taxon>Sistotremastrum</taxon>
    </lineage>
</organism>
<reference evidence="8 9" key="1">
    <citation type="journal article" date="2016" name="Mol. Biol. Evol.">
        <title>Comparative Genomics of Early-Diverging Mushroom-Forming Fungi Provides Insights into the Origins of Lignocellulose Decay Capabilities.</title>
        <authorList>
            <person name="Nagy L.G."/>
            <person name="Riley R."/>
            <person name="Tritt A."/>
            <person name="Adam C."/>
            <person name="Daum C."/>
            <person name="Floudas D."/>
            <person name="Sun H."/>
            <person name="Yadav J.S."/>
            <person name="Pangilinan J."/>
            <person name="Larsson K.H."/>
            <person name="Matsuura K."/>
            <person name="Barry K."/>
            <person name="Labutti K."/>
            <person name="Kuo R."/>
            <person name="Ohm R.A."/>
            <person name="Bhattacharya S.S."/>
            <person name="Shirouzu T."/>
            <person name="Yoshinaga Y."/>
            <person name="Martin F.M."/>
            <person name="Grigoriev I.V."/>
            <person name="Hibbett D.S."/>
        </authorList>
    </citation>
    <scope>NUCLEOTIDE SEQUENCE [LARGE SCALE GENOMIC DNA]</scope>
    <source>
        <strain evidence="8 9">HHB10207 ss-3</strain>
    </source>
</reference>
<dbReference type="InterPro" id="IPR005829">
    <property type="entry name" value="Sugar_transporter_CS"/>
</dbReference>
<dbReference type="Pfam" id="PF00083">
    <property type="entry name" value="Sugar_tr"/>
    <property type="match status" value="2"/>
</dbReference>
<evidence type="ECO:0000313" key="8">
    <source>
        <dbReference type="EMBL" id="KZT34229.1"/>
    </source>
</evidence>
<feature type="transmembrane region" description="Helical" evidence="6">
    <location>
        <begin position="375"/>
        <end position="394"/>
    </location>
</feature>
<dbReference type="STRING" id="1314776.A0A165ZEI7"/>
<evidence type="ECO:0000256" key="4">
    <source>
        <dbReference type="ARBA" id="ARBA00023136"/>
    </source>
</evidence>
<feature type="transmembrane region" description="Helical" evidence="6">
    <location>
        <begin position="450"/>
        <end position="467"/>
    </location>
</feature>
<evidence type="ECO:0000313" key="9">
    <source>
        <dbReference type="Proteomes" id="UP000076798"/>
    </source>
</evidence>
<feature type="transmembrane region" description="Helical" evidence="6">
    <location>
        <begin position="414"/>
        <end position="438"/>
    </location>
</feature>
<evidence type="ECO:0000256" key="3">
    <source>
        <dbReference type="ARBA" id="ARBA00022989"/>
    </source>
</evidence>
<dbReference type="GO" id="GO:0016020">
    <property type="term" value="C:membrane"/>
    <property type="evidence" value="ECO:0007669"/>
    <property type="project" value="UniProtKB-SubCell"/>
</dbReference>
<feature type="transmembrane region" description="Helical" evidence="6">
    <location>
        <begin position="131"/>
        <end position="149"/>
    </location>
</feature>
<dbReference type="OrthoDB" id="433512at2759"/>
<dbReference type="PROSITE" id="PS00216">
    <property type="entry name" value="SUGAR_TRANSPORT_1"/>
    <property type="match status" value="1"/>
</dbReference>
<feature type="transmembrane region" description="Helical" evidence="6">
    <location>
        <begin position="473"/>
        <end position="500"/>
    </location>
</feature>
<keyword evidence="4 6" id="KW-0472">Membrane</keyword>
<dbReference type="Gene3D" id="1.20.1250.20">
    <property type="entry name" value="MFS general substrate transporter like domains"/>
    <property type="match status" value="2"/>
</dbReference>
<gene>
    <name evidence="8" type="ORF">SISSUDRAFT_308667</name>
</gene>
<feature type="compositionally biased region" description="Basic and acidic residues" evidence="5">
    <location>
        <begin position="288"/>
        <end position="301"/>
    </location>
</feature>
<protein>
    <submittedName>
        <fullName evidence="8">MFS general substrate transporter</fullName>
    </submittedName>
</protein>
<sequence>MATYRPPPTSNVGPGARADPTYPEDAALHNVDRTGLKGGLEEYERNDGRPPFVLTWTEVKLLGIAGVGFFLDAYDLFIINQVTVQLQYRLYGGHALPTNLQGFVNASANIGSVIGQFSFGYLADSLGRKAIYGKELMIIILATILTISAPTDLWGPPHTHPNRVLIWIACCRILLGIGVGADYPMSSSVTSDRAVLRKRGSLLAYVFANQGWGSLVGSLVTMITLLAYKGAIEKKSSKVDGSWRVIVGLSLVPAFGTLYQRLTLPESTRFKESQKVRGADDDEDEEEFEKKVGLDGKRVSDDGEGTGVDVRPAGEGLTPATTMMGKEGDEDAATVGGGQGAPVESGLGVKAAAAKKKAHFREFLIYFSEWRHAKTLIGTCFCWFFLDIAFYGINLNQSVVLQQIGFAGKGEAEWTSLFHIATGNLIITALGFVPGYYVTVLTIEYLGRKWIQVQGFLMAALFLGILAGKFTTLSIPAFVVCFALLQFFFNFGANATTFIYPAEVFPTRVRATAHGMSAACGKAGAIISSLAFNSLSKKIGTPNVLWIFFGCCLAGACFTMLLPEVKGRDPDLVDLEEIRERRVRRRGLLGRKKNVGGVDGTNGMN</sequence>
<dbReference type="SUPFAM" id="SSF103473">
    <property type="entry name" value="MFS general substrate transporter"/>
    <property type="match status" value="1"/>
</dbReference>
<evidence type="ECO:0000256" key="2">
    <source>
        <dbReference type="ARBA" id="ARBA00022692"/>
    </source>
</evidence>
<feature type="transmembrane region" description="Helical" evidence="6">
    <location>
        <begin position="164"/>
        <end position="181"/>
    </location>
</feature>
<dbReference type="AlphaFoldDB" id="A0A165ZEI7"/>
<name>A0A165ZEI7_9AGAM</name>
<proteinExistence type="predicted"/>
<comment type="subcellular location">
    <subcellularLocation>
        <location evidence="1">Membrane</location>
        <topology evidence="1">Multi-pass membrane protein</topology>
    </subcellularLocation>
</comment>
<feature type="transmembrane region" description="Helical" evidence="6">
    <location>
        <begin position="544"/>
        <end position="562"/>
    </location>
</feature>
<dbReference type="GO" id="GO:0022857">
    <property type="term" value="F:transmembrane transporter activity"/>
    <property type="evidence" value="ECO:0007669"/>
    <property type="project" value="InterPro"/>
</dbReference>
<feature type="compositionally biased region" description="Basic and acidic residues" evidence="5">
    <location>
        <begin position="270"/>
        <end position="279"/>
    </location>
</feature>
<keyword evidence="9" id="KW-1185">Reference proteome</keyword>
<evidence type="ECO:0000256" key="5">
    <source>
        <dbReference type="SAM" id="MobiDB-lite"/>
    </source>
</evidence>
<keyword evidence="3 6" id="KW-1133">Transmembrane helix</keyword>
<feature type="region of interest" description="Disordered" evidence="5">
    <location>
        <begin position="1"/>
        <end position="23"/>
    </location>
</feature>
<accession>A0A165ZEI7</accession>
<feature type="transmembrane region" description="Helical" evidence="6">
    <location>
        <begin position="512"/>
        <end position="532"/>
    </location>
</feature>
<feature type="region of interest" description="Disordered" evidence="5">
    <location>
        <begin position="270"/>
        <end position="319"/>
    </location>
</feature>
<evidence type="ECO:0000256" key="1">
    <source>
        <dbReference type="ARBA" id="ARBA00004141"/>
    </source>
</evidence>
<feature type="transmembrane region" description="Helical" evidence="6">
    <location>
        <begin position="202"/>
        <end position="229"/>
    </location>
</feature>
<feature type="domain" description="Major facilitator superfamily (MFS) profile" evidence="7">
    <location>
        <begin position="61"/>
        <end position="567"/>
    </location>
</feature>
<dbReference type="CDD" id="cd17364">
    <property type="entry name" value="MFS_PhT"/>
    <property type="match status" value="1"/>
</dbReference>